<reference evidence="2 3" key="1">
    <citation type="submission" date="2019-07" db="EMBL/GenBank/DDBJ databases">
        <title>Whole genome shotgun sequence of Brevifollis gellanilyticus NBRC 108608.</title>
        <authorList>
            <person name="Hosoyama A."/>
            <person name="Uohara A."/>
            <person name="Ohji S."/>
            <person name="Ichikawa N."/>
        </authorList>
    </citation>
    <scope>NUCLEOTIDE SEQUENCE [LARGE SCALE GENOMIC DNA]</scope>
    <source>
        <strain evidence="2 3">NBRC 108608</strain>
    </source>
</reference>
<proteinExistence type="predicted"/>
<comment type="caution">
    <text evidence="2">The sequence shown here is derived from an EMBL/GenBank/DDBJ whole genome shotgun (WGS) entry which is preliminary data.</text>
</comment>
<feature type="signal peptide" evidence="1">
    <location>
        <begin position="1"/>
        <end position="34"/>
    </location>
</feature>
<evidence type="ECO:0008006" key="4">
    <source>
        <dbReference type="Google" id="ProtNLM"/>
    </source>
</evidence>
<dbReference type="AlphaFoldDB" id="A0A512M4C2"/>
<evidence type="ECO:0000313" key="3">
    <source>
        <dbReference type="Proteomes" id="UP000321577"/>
    </source>
</evidence>
<feature type="chain" id="PRO_5022048726" description="3-keto-disaccharide hydrolase domain-containing protein" evidence="1">
    <location>
        <begin position="35"/>
        <end position="244"/>
    </location>
</feature>
<dbReference type="Proteomes" id="UP000321577">
    <property type="component" value="Unassembled WGS sequence"/>
</dbReference>
<protein>
    <recommendedName>
        <fullName evidence="4">3-keto-disaccharide hydrolase domain-containing protein</fullName>
    </recommendedName>
</protein>
<sequence length="244" mass="26631">MKTQKSGFTGVLFRPMKPLQLLLSLSLLSSAALAADYSRVIFADDFSGEGFGKAWGHYKSSSVVKDGMLVGITAPTSDHSAVDNIRLEGERDLEVTVKFRFVSDKAKSFNVWFDDKNYKGSHAGHICQATISPTGVQVADAKTGGFDLANGLYDRKKANQLTEDEKKMLATKVQRFPAKLTLQDWHTLVVQTEGDEIRVSIDGQAVGSFKSPGINHDTKSLVSLTTNAIDVHYDDFSLKGVAKP</sequence>
<evidence type="ECO:0000313" key="2">
    <source>
        <dbReference type="EMBL" id="GEP41597.1"/>
    </source>
</evidence>
<keyword evidence="3" id="KW-1185">Reference proteome</keyword>
<dbReference type="EMBL" id="BKAG01000004">
    <property type="protein sequence ID" value="GEP41597.1"/>
    <property type="molecule type" value="Genomic_DNA"/>
</dbReference>
<accession>A0A512M4C2</accession>
<dbReference type="Gene3D" id="2.60.120.560">
    <property type="entry name" value="Exo-inulinase, domain 1"/>
    <property type="match status" value="1"/>
</dbReference>
<evidence type="ECO:0000256" key="1">
    <source>
        <dbReference type="SAM" id="SignalP"/>
    </source>
</evidence>
<gene>
    <name evidence="2" type="ORF">BGE01nite_08880</name>
</gene>
<name>A0A512M4C2_9BACT</name>
<organism evidence="2 3">
    <name type="scientific">Brevifollis gellanilyticus</name>
    <dbReference type="NCBI Taxonomy" id="748831"/>
    <lineage>
        <taxon>Bacteria</taxon>
        <taxon>Pseudomonadati</taxon>
        <taxon>Verrucomicrobiota</taxon>
        <taxon>Verrucomicrobiia</taxon>
        <taxon>Verrucomicrobiales</taxon>
        <taxon>Verrucomicrobiaceae</taxon>
    </lineage>
</organism>
<keyword evidence="1" id="KW-0732">Signal</keyword>